<evidence type="ECO:0000256" key="6">
    <source>
        <dbReference type="RuleBase" id="RU361169"/>
    </source>
</evidence>
<evidence type="ECO:0000256" key="5">
    <source>
        <dbReference type="ARBA" id="ARBA00023295"/>
    </source>
</evidence>
<evidence type="ECO:0000256" key="4">
    <source>
        <dbReference type="ARBA" id="ARBA00022801"/>
    </source>
</evidence>
<evidence type="ECO:0000313" key="8">
    <source>
        <dbReference type="EMBL" id="MED6167998.1"/>
    </source>
</evidence>
<feature type="signal peptide" evidence="7">
    <location>
        <begin position="1"/>
        <end position="27"/>
    </location>
</feature>
<dbReference type="SMART" id="SM00710">
    <property type="entry name" value="PbH1"/>
    <property type="match status" value="6"/>
</dbReference>
<dbReference type="InterPro" id="IPR006626">
    <property type="entry name" value="PbH1"/>
</dbReference>
<comment type="subcellular location">
    <subcellularLocation>
        <location evidence="1">Secreted</location>
        <location evidence="1">Cell wall</location>
    </subcellularLocation>
</comment>
<dbReference type="InterPro" id="IPR000743">
    <property type="entry name" value="Glyco_hydro_28"/>
</dbReference>
<gene>
    <name evidence="8" type="ORF">PIB30_008020</name>
</gene>
<keyword evidence="3" id="KW-0964">Secreted</keyword>
<dbReference type="EMBL" id="JASCZI010151052">
    <property type="protein sequence ID" value="MED6167998.1"/>
    <property type="molecule type" value="Genomic_DNA"/>
</dbReference>
<proteinExistence type="inferred from homology"/>
<evidence type="ECO:0008006" key="10">
    <source>
        <dbReference type="Google" id="ProtNLM"/>
    </source>
</evidence>
<keyword evidence="5 6" id="KW-0326">Glycosidase</keyword>
<keyword evidence="9" id="KW-1185">Reference proteome</keyword>
<name>A0ABU6V6J5_9FABA</name>
<organism evidence="8 9">
    <name type="scientific">Stylosanthes scabra</name>
    <dbReference type="NCBI Taxonomy" id="79078"/>
    <lineage>
        <taxon>Eukaryota</taxon>
        <taxon>Viridiplantae</taxon>
        <taxon>Streptophyta</taxon>
        <taxon>Embryophyta</taxon>
        <taxon>Tracheophyta</taxon>
        <taxon>Spermatophyta</taxon>
        <taxon>Magnoliopsida</taxon>
        <taxon>eudicotyledons</taxon>
        <taxon>Gunneridae</taxon>
        <taxon>Pentapetalae</taxon>
        <taxon>rosids</taxon>
        <taxon>fabids</taxon>
        <taxon>Fabales</taxon>
        <taxon>Fabaceae</taxon>
        <taxon>Papilionoideae</taxon>
        <taxon>50 kb inversion clade</taxon>
        <taxon>dalbergioids sensu lato</taxon>
        <taxon>Dalbergieae</taxon>
        <taxon>Pterocarpus clade</taxon>
        <taxon>Stylosanthes</taxon>
    </lineage>
</organism>
<dbReference type="PANTHER" id="PTHR31339">
    <property type="entry name" value="PECTIN LYASE-RELATED"/>
    <property type="match status" value="1"/>
</dbReference>
<protein>
    <recommendedName>
        <fullName evidence="10">Polygalacturonase</fullName>
    </recommendedName>
</protein>
<dbReference type="PANTHER" id="PTHR31339:SF9">
    <property type="entry name" value="PLASMIN AND FIBRONECTIN-BINDING PROTEIN A"/>
    <property type="match status" value="1"/>
</dbReference>
<dbReference type="InterPro" id="IPR012334">
    <property type="entry name" value="Pectin_lyas_fold"/>
</dbReference>
<comment type="caution">
    <text evidence="8">The sequence shown here is derived from an EMBL/GenBank/DDBJ whole genome shotgun (WGS) entry which is preliminary data.</text>
</comment>
<evidence type="ECO:0000256" key="2">
    <source>
        <dbReference type="ARBA" id="ARBA00008834"/>
    </source>
</evidence>
<evidence type="ECO:0000256" key="1">
    <source>
        <dbReference type="ARBA" id="ARBA00004191"/>
    </source>
</evidence>
<feature type="chain" id="PRO_5047062841" description="Polygalacturonase" evidence="7">
    <location>
        <begin position="28"/>
        <end position="442"/>
    </location>
</feature>
<dbReference type="SUPFAM" id="SSF51126">
    <property type="entry name" value="Pectin lyase-like"/>
    <property type="match status" value="1"/>
</dbReference>
<dbReference type="Gene3D" id="2.160.20.10">
    <property type="entry name" value="Single-stranded right-handed beta-helix, Pectin lyase-like"/>
    <property type="match status" value="1"/>
</dbReference>
<keyword evidence="4 6" id="KW-0378">Hydrolase</keyword>
<sequence length="442" mass="48382">MRRPSTLVGVLLLVLTLISCGPWRVWSWSSSLCKQKNLEVRPHSVSITEFGAVGDGVTLNTKAFQNAIFYLNSFADKGGAKLFVPAGRWLTGSFDLISHLTLWLDKDAVILGSTNPSDWPVVDPLPSYGHGRELPGGRHKSLIYGQDLTDVVITGNNGTIDGILISNLTFLDSPFWNIHPVYCSQVTVKKVKILAPLDSPNTDGIDPDSSDNVCIEDCYISTGDDLIAIKSGWDEYGIEFGRPSTNIVINRLTGKTAVSAGIAIGSEMSGGVSEVHVQDIRFFDSYDAIRIKTSPGRGGYVRNVFVSNMTLENVNTAIRFTGLYGEHPDDKYDPNALPIIEKITIKDVIGQNIKRAGLLEGIQGDNFVNICLSNIILNVSSSYPWNCSYIQGYSDSVSPEACKPLKERIFPEHCSDCYYLSNQLQSSKNQTRAGQISGCIRS</sequence>
<evidence type="ECO:0000313" key="9">
    <source>
        <dbReference type="Proteomes" id="UP001341840"/>
    </source>
</evidence>
<dbReference type="PROSITE" id="PS51257">
    <property type="entry name" value="PROKAR_LIPOPROTEIN"/>
    <property type="match status" value="1"/>
</dbReference>
<evidence type="ECO:0000256" key="3">
    <source>
        <dbReference type="ARBA" id="ARBA00022512"/>
    </source>
</evidence>
<reference evidence="8 9" key="1">
    <citation type="journal article" date="2023" name="Plants (Basel)">
        <title>Bridging the Gap: Combining Genomics and Transcriptomics Approaches to Understand Stylosanthes scabra, an Orphan Legume from the Brazilian Caatinga.</title>
        <authorList>
            <person name="Ferreira-Neto J.R.C."/>
            <person name="da Silva M.D."/>
            <person name="Binneck E."/>
            <person name="de Melo N.F."/>
            <person name="da Silva R.H."/>
            <person name="de Melo A.L.T.M."/>
            <person name="Pandolfi V."/>
            <person name="Bustamante F.O."/>
            <person name="Brasileiro-Vidal A.C."/>
            <person name="Benko-Iseppon A.M."/>
        </authorList>
    </citation>
    <scope>NUCLEOTIDE SEQUENCE [LARGE SCALE GENOMIC DNA]</scope>
    <source>
        <tissue evidence="8">Leaves</tissue>
    </source>
</reference>
<evidence type="ECO:0000256" key="7">
    <source>
        <dbReference type="SAM" id="SignalP"/>
    </source>
</evidence>
<accession>A0ABU6V6J5</accession>
<keyword evidence="7" id="KW-0732">Signal</keyword>
<dbReference type="Proteomes" id="UP001341840">
    <property type="component" value="Unassembled WGS sequence"/>
</dbReference>
<dbReference type="InterPro" id="IPR051801">
    <property type="entry name" value="GH28_Enzymes"/>
</dbReference>
<dbReference type="InterPro" id="IPR011050">
    <property type="entry name" value="Pectin_lyase_fold/virulence"/>
</dbReference>
<comment type="similarity">
    <text evidence="2 6">Belongs to the glycosyl hydrolase 28 family.</text>
</comment>
<dbReference type="Pfam" id="PF00295">
    <property type="entry name" value="Glyco_hydro_28"/>
    <property type="match status" value="1"/>
</dbReference>
<keyword evidence="3" id="KW-0134">Cell wall</keyword>